<evidence type="ECO:0000313" key="2">
    <source>
        <dbReference type="EMBL" id="KAG7383262.1"/>
    </source>
</evidence>
<keyword evidence="3" id="KW-1185">Reference proteome</keyword>
<protein>
    <submittedName>
        <fullName evidence="2">Uncharacterized protein</fullName>
    </submittedName>
</protein>
<feature type="compositionally biased region" description="Basic and acidic residues" evidence="1">
    <location>
        <begin position="164"/>
        <end position="175"/>
    </location>
</feature>
<gene>
    <name evidence="2" type="ORF">PHYPSEUDO_003885</name>
</gene>
<sequence>MAMLFSAALRGLLEVRDYDGSQSFTYQGERIPPKCPAGLSDFEAMREAAEAMDIVQHSLKEHVEAAVLNKNVFDGWATLRAMHGKDGESVTEFITRWEMVVQQFKLVTGAALTDSYLSVMLEYALPRKWRPSMASWRGTRPFIPTTELEEKAVAMERNSSKSSQPREKSRPRSAREPSSARTVRNEYSCLPTEKRATAAMSEVYATEATNRAAYWPSLPREDRKREREIDITQEEHEINRNKSRQQRPVTQCSRSSHPSANRRSLPRAPVVGDGPERSASVFVAATRTSSSPRGSGAALPLSSAISARRCSTIASTAMALGVCFFSSCPLIFAVTLSIDFSFMSRLPCVDVKVLWCARFSEQLNSCPVREVYGLHGLH</sequence>
<organism evidence="2 3">
    <name type="scientific">Phytophthora pseudosyringae</name>
    <dbReference type="NCBI Taxonomy" id="221518"/>
    <lineage>
        <taxon>Eukaryota</taxon>
        <taxon>Sar</taxon>
        <taxon>Stramenopiles</taxon>
        <taxon>Oomycota</taxon>
        <taxon>Peronosporomycetes</taxon>
        <taxon>Peronosporales</taxon>
        <taxon>Peronosporaceae</taxon>
        <taxon>Phytophthora</taxon>
    </lineage>
</organism>
<reference evidence="2" key="1">
    <citation type="submission" date="2021-02" db="EMBL/GenBank/DDBJ databases">
        <authorList>
            <person name="Palmer J.M."/>
        </authorList>
    </citation>
    <scope>NUCLEOTIDE SEQUENCE</scope>
    <source>
        <strain evidence="2">SCRP734</strain>
    </source>
</reference>
<feature type="compositionally biased region" description="Basic and acidic residues" evidence="1">
    <location>
        <begin position="231"/>
        <end position="240"/>
    </location>
</feature>
<proteinExistence type="predicted"/>
<dbReference type="Proteomes" id="UP000694044">
    <property type="component" value="Unassembled WGS sequence"/>
</dbReference>
<feature type="compositionally biased region" description="Polar residues" evidence="1">
    <location>
        <begin position="246"/>
        <end position="262"/>
    </location>
</feature>
<dbReference type="AlphaFoldDB" id="A0A8T1VPI8"/>
<feature type="region of interest" description="Disordered" evidence="1">
    <location>
        <begin position="153"/>
        <end position="190"/>
    </location>
</feature>
<dbReference type="OrthoDB" id="126941at2759"/>
<evidence type="ECO:0000256" key="1">
    <source>
        <dbReference type="SAM" id="MobiDB-lite"/>
    </source>
</evidence>
<name>A0A8T1VPI8_9STRA</name>
<evidence type="ECO:0000313" key="3">
    <source>
        <dbReference type="Proteomes" id="UP000694044"/>
    </source>
</evidence>
<accession>A0A8T1VPI8</accession>
<comment type="caution">
    <text evidence="2">The sequence shown here is derived from an EMBL/GenBank/DDBJ whole genome shotgun (WGS) entry which is preliminary data.</text>
</comment>
<feature type="region of interest" description="Disordered" evidence="1">
    <location>
        <begin position="231"/>
        <end position="274"/>
    </location>
</feature>
<dbReference type="EMBL" id="JAGDFM010000181">
    <property type="protein sequence ID" value="KAG7383262.1"/>
    <property type="molecule type" value="Genomic_DNA"/>
</dbReference>